<sequence>MKSYLAALPLIVPLVSASPVTLGRRNSDPLDLELSRDGNTGVKATITNAGNIELKLFVPGTILDKSPVEKVAVYSGNDRVPFDGVRLRMAPPGLITNKAFRTLAPNETVTLDFDFAQMHDVSPGGEYNLTSKGAIPYAVGNTTRIVGYVPYKSNVLNVQSVNGTLATIARREFHAEAKRIVIQSGCTADQEKATTDALIHCTNLAKDATRAVARDNRRMKEYFKATDMNTKRVVQAVFTRIAKECGTRLLEQSVSKLYCTDVYNSCKDGVLAYTLPSQSYMVNCPLFFNALPSLTPTCHAQDQATTTLHEMTHLAQIKGTLDYGTYGYEGIKKLPADQNINHADTYCLFANSVNLGAIC</sequence>
<gene>
    <name evidence="1" type="ORF">CTRU02_204916</name>
</gene>
<dbReference type="Proteomes" id="UP000805649">
    <property type="component" value="Unassembled WGS sequence"/>
</dbReference>
<keyword evidence="1" id="KW-0645">Protease</keyword>
<proteinExistence type="predicted"/>
<evidence type="ECO:0000313" key="1">
    <source>
        <dbReference type="EMBL" id="KAL0938306.1"/>
    </source>
</evidence>
<keyword evidence="1" id="KW-0482">Metalloprotease</keyword>
<organism evidence="1 2">
    <name type="scientific">Colletotrichum truncatum</name>
    <name type="common">Anthracnose fungus</name>
    <name type="synonym">Colletotrichum capsici</name>
    <dbReference type="NCBI Taxonomy" id="5467"/>
    <lineage>
        <taxon>Eukaryota</taxon>
        <taxon>Fungi</taxon>
        <taxon>Dikarya</taxon>
        <taxon>Ascomycota</taxon>
        <taxon>Pezizomycotina</taxon>
        <taxon>Sordariomycetes</taxon>
        <taxon>Hypocreomycetidae</taxon>
        <taxon>Glomerellales</taxon>
        <taxon>Glomerellaceae</taxon>
        <taxon>Colletotrichum</taxon>
        <taxon>Colletotrichum truncatum species complex</taxon>
    </lineage>
</organism>
<protein>
    <submittedName>
        <fullName evidence="1">Deuterolysin metalloprotease</fullName>
    </submittedName>
</protein>
<keyword evidence="1" id="KW-0378">Hydrolase</keyword>
<reference evidence="1 2" key="1">
    <citation type="journal article" date="2020" name="Phytopathology">
        <title>Genome Sequence Resources of Colletotrichum truncatum, C. plurivorum, C. musicola, and C. sojae: Four Species Pathogenic to Soybean (Glycine max).</title>
        <authorList>
            <person name="Rogerio F."/>
            <person name="Boufleur T.R."/>
            <person name="Ciampi-Guillardi M."/>
            <person name="Sukno S.A."/>
            <person name="Thon M.R."/>
            <person name="Massola Junior N.S."/>
            <person name="Baroncelli R."/>
        </authorList>
    </citation>
    <scope>NUCLEOTIDE SEQUENCE [LARGE SCALE GENOMIC DNA]</scope>
    <source>
        <strain evidence="1 2">CMES1059</strain>
    </source>
</reference>
<dbReference type="EMBL" id="VUJX02000003">
    <property type="protein sequence ID" value="KAL0938306.1"/>
    <property type="molecule type" value="Genomic_DNA"/>
</dbReference>
<name>A0ACC3Z2I0_COLTU</name>
<evidence type="ECO:0000313" key="2">
    <source>
        <dbReference type="Proteomes" id="UP000805649"/>
    </source>
</evidence>
<comment type="caution">
    <text evidence="1">The sequence shown here is derived from an EMBL/GenBank/DDBJ whole genome shotgun (WGS) entry which is preliminary data.</text>
</comment>
<keyword evidence="2" id="KW-1185">Reference proteome</keyword>
<accession>A0ACC3Z2I0</accession>